<keyword evidence="3" id="KW-1185">Reference proteome</keyword>
<dbReference type="EMBL" id="LUGG01000002">
    <property type="protein sequence ID" value="OBZ78479.1"/>
    <property type="molecule type" value="Genomic_DNA"/>
</dbReference>
<proteinExistence type="predicted"/>
<accession>A0A1C7MPV4</accession>
<gene>
    <name evidence="2" type="ORF">A0H81_02808</name>
</gene>
<protein>
    <submittedName>
        <fullName evidence="2">Uncharacterized protein</fullName>
    </submittedName>
</protein>
<sequence>MHRTACAMRNSRAAGATLVSASSSQGLWLRDDDCRRWQWHVGGLTPLTNYTAFAVQDQMKVSRPINFVTKSAAFVCPIMTRPIFPSTGYVVPIPVPPDPAMGHTAQTIRADTIQRARVLPAFSIYDATCRIGLDAIYHQAELLQLERGDGHYRARILSIPRRESRLSPELTSPSSPPLLAPLQPLSIPPHSPLMVEIMGRCWSGLREIHDDGAGLCGWGCAGVGLGLDPDEEISLYASLTATGQEAQLPWRSRTCWTYLAVVDKLSMSLPSVPPLPQADESPHPRCKQPRRYPAGADPVARMLHAALPLALAAVPRSSGCEAGGDPRSLQ</sequence>
<evidence type="ECO:0000313" key="2">
    <source>
        <dbReference type="EMBL" id="OBZ78479.1"/>
    </source>
</evidence>
<evidence type="ECO:0000256" key="1">
    <source>
        <dbReference type="SAM" id="MobiDB-lite"/>
    </source>
</evidence>
<name>A0A1C7MPV4_GRIFR</name>
<dbReference type="STRING" id="5627.A0A1C7MPV4"/>
<organism evidence="2 3">
    <name type="scientific">Grifola frondosa</name>
    <name type="common">Maitake</name>
    <name type="synonym">Polyporus frondosus</name>
    <dbReference type="NCBI Taxonomy" id="5627"/>
    <lineage>
        <taxon>Eukaryota</taxon>
        <taxon>Fungi</taxon>
        <taxon>Dikarya</taxon>
        <taxon>Basidiomycota</taxon>
        <taxon>Agaricomycotina</taxon>
        <taxon>Agaricomycetes</taxon>
        <taxon>Polyporales</taxon>
        <taxon>Grifolaceae</taxon>
        <taxon>Grifola</taxon>
    </lineage>
</organism>
<reference evidence="2 3" key="1">
    <citation type="submission" date="2016-03" db="EMBL/GenBank/DDBJ databases">
        <title>Whole genome sequencing of Grifola frondosa 9006-11.</title>
        <authorList>
            <person name="Min B."/>
            <person name="Park H."/>
            <person name="Kim J.-G."/>
            <person name="Cho H."/>
            <person name="Oh Y.-L."/>
            <person name="Kong W.-S."/>
            <person name="Choi I.-G."/>
        </authorList>
    </citation>
    <scope>NUCLEOTIDE SEQUENCE [LARGE SCALE GENOMIC DNA]</scope>
    <source>
        <strain evidence="2 3">9006-11</strain>
    </source>
</reference>
<dbReference type="Proteomes" id="UP000092993">
    <property type="component" value="Unassembled WGS sequence"/>
</dbReference>
<dbReference type="AlphaFoldDB" id="A0A1C7MPV4"/>
<feature type="region of interest" description="Disordered" evidence="1">
    <location>
        <begin position="272"/>
        <end position="293"/>
    </location>
</feature>
<evidence type="ECO:0000313" key="3">
    <source>
        <dbReference type="Proteomes" id="UP000092993"/>
    </source>
</evidence>
<comment type="caution">
    <text evidence="2">The sequence shown here is derived from an EMBL/GenBank/DDBJ whole genome shotgun (WGS) entry which is preliminary data.</text>
</comment>
<dbReference type="OrthoDB" id="5954824at2759"/>